<dbReference type="Proteomes" id="UP001233999">
    <property type="component" value="Unassembled WGS sequence"/>
</dbReference>
<evidence type="ECO:0000313" key="3">
    <source>
        <dbReference type="Proteomes" id="UP001233999"/>
    </source>
</evidence>
<evidence type="ECO:0000313" key="2">
    <source>
        <dbReference type="EMBL" id="KAJ9584308.1"/>
    </source>
</evidence>
<gene>
    <name evidence="2" type="ORF">L9F63_021339</name>
</gene>
<comment type="caution">
    <text evidence="2">The sequence shown here is derived from an EMBL/GenBank/DDBJ whole genome shotgun (WGS) entry which is preliminary data.</text>
</comment>
<feature type="chain" id="PRO_5041922124" description="Pacifastin domain-containing protein" evidence="1">
    <location>
        <begin position="19"/>
        <end position="65"/>
    </location>
</feature>
<dbReference type="GO" id="GO:0016020">
    <property type="term" value="C:membrane"/>
    <property type="evidence" value="ECO:0007669"/>
    <property type="project" value="TreeGrafter"/>
</dbReference>
<feature type="signal peptide" evidence="1">
    <location>
        <begin position="1"/>
        <end position="18"/>
    </location>
</feature>
<name>A0AAD8EBK4_DIPPU</name>
<dbReference type="InterPro" id="IPR042378">
    <property type="entry name" value="IDD"/>
</dbReference>
<evidence type="ECO:0008006" key="4">
    <source>
        <dbReference type="Google" id="ProtNLM"/>
    </source>
</evidence>
<reference evidence="2" key="2">
    <citation type="submission" date="2023-05" db="EMBL/GenBank/DDBJ databases">
        <authorList>
            <person name="Fouks B."/>
        </authorList>
    </citation>
    <scope>NUCLEOTIDE SEQUENCE</scope>
    <source>
        <strain evidence="2">Stay&amp;Tobe</strain>
        <tissue evidence="2">Testes</tissue>
    </source>
</reference>
<dbReference type="EMBL" id="JASPKZ010007430">
    <property type="protein sequence ID" value="KAJ9584308.1"/>
    <property type="molecule type" value="Genomic_DNA"/>
</dbReference>
<protein>
    <recommendedName>
        <fullName evidence="4">Pacifastin domain-containing protein</fullName>
    </recommendedName>
</protein>
<evidence type="ECO:0000256" key="1">
    <source>
        <dbReference type="SAM" id="SignalP"/>
    </source>
</evidence>
<organism evidence="2 3">
    <name type="scientific">Diploptera punctata</name>
    <name type="common">Pacific beetle cockroach</name>
    <dbReference type="NCBI Taxonomy" id="6984"/>
    <lineage>
        <taxon>Eukaryota</taxon>
        <taxon>Metazoa</taxon>
        <taxon>Ecdysozoa</taxon>
        <taxon>Arthropoda</taxon>
        <taxon>Hexapoda</taxon>
        <taxon>Insecta</taxon>
        <taxon>Pterygota</taxon>
        <taxon>Neoptera</taxon>
        <taxon>Polyneoptera</taxon>
        <taxon>Dictyoptera</taxon>
        <taxon>Blattodea</taxon>
        <taxon>Blaberoidea</taxon>
        <taxon>Blaberidae</taxon>
        <taxon>Diplopterinae</taxon>
        <taxon>Diploptera</taxon>
    </lineage>
</organism>
<proteinExistence type="predicted"/>
<keyword evidence="3" id="KW-1185">Reference proteome</keyword>
<dbReference type="AlphaFoldDB" id="A0AAD8EBK4"/>
<feature type="non-terminal residue" evidence="2">
    <location>
        <position position="1"/>
    </location>
</feature>
<dbReference type="PANTHER" id="PTHR15256">
    <property type="entry name" value="INTEGRAL MEMBRANE PROTEIN DGCR2/IDD"/>
    <property type="match status" value="1"/>
</dbReference>
<dbReference type="PANTHER" id="PTHR15256:SF6">
    <property type="entry name" value="INTEGRAL MEMBRANE PROTEIN DGCR2_IDD"/>
    <property type="match status" value="1"/>
</dbReference>
<accession>A0AAD8EBK4</accession>
<keyword evidence="1" id="KW-0732">Signal</keyword>
<sequence>MHVRLFLLGVSYSLSVSAVDGSGECTDLHGRTIAPGLHYVPGPDTCTLCVCDNGKPKVCRTLVCT</sequence>
<reference evidence="2" key="1">
    <citation type="journal article" date="2023" name="IScience">
        <title>Live-bearing cockroach genome reveals convergent evolutionary mechanisms linked to viviparity in insects and beyond.</title>
        <authorList>
            <person name="Fouks B."/>
            <person name="Harrison M.C."/>
            <person name="Mikhailova A.A."/>
            <person name="Marchal E."/>
            <person name="English S."/>
            <person name="Carruthers M."/>
            <person name="Jennings E.C."/>
            <person name="Chiamaka E.L."/>
            <person name="Frigard R.A."/>
            <person name="Pippel M."/>
            <person name="Attardo G.M."/>
            <person name="Benoit J.B."/>
            <person name="Bornberg-Bauer E."/>
            <person name="Tobe S.S."/>
        </authorList>
    </citation>
    <scope>NUCLEOTIDE SEQUENCE</scope>
    <source>
        <strain evidence="2">Stay&amp;Tobe</strain>
    </source>
</reference>